<dbReference type="GeneID" id="40524741"/>
<dbReference type="Pfam" id="PF00069">
    <property type="entry name" value="Pkinase"/>
    <property type="match status" value="1"/>
</dbReference>
<dbReference type="InterPro" id="IPR011009">
    <property type="entry name" value="Kinase-like_dom_sf"/>
</dbReference>
<evidence type="ECO:0000256" key="3">
    <source>
        <dbReference type="ARBA" id="ARBA00022741"/>
    </source>
</evidence>
<dbReference type="KEGG" id="vg:40524741"/>
<feature type="compositionally biased region" description="Low complexity" evidence="8">
    <location>
        <begin position="69"/>
        <end position="109"/>
    </location>
</feature>
<dbReference type="InterPro" id="IPR050660">
    <property type="entry name" value="NEK_Ser/Thr_kinase"/>
</dbReference>
<dbReference type="PROSITE" id="PS50011">
    <property type="entry name" value="PROTEIN_KINASE_DOM"/>
    <property type="match status" value="1"/>
</dbReference>
<proteinExistence type="predicted"/>
<evidence type="ECO:0000313" key="10">
    <source>
        <dbReference type="EMBL" id="APO15922.1"/>
    </source>
</evidence>
<dbReference type="GO" id="GO:0005524">
    <property type="term" value="F:ATP binding"/>
    <property type="evidence" value="ECO:0007669"/>
    <property type="project" value="UniProtKB-KW"/>
</dbReference>
<keyword evidence="4 10" id="KW-0418">Kinase</keyword>
<feature type="domain" description="Protein kinase" evidence="9">
    <location>
        <begin position="150"/>
        <end position="451"/>
    </location>
</feature>
<keyword evidence="11" id="KW-1185">Reference proteome</keyword>
<dbReference type="InterPro" id="IPR000719">
    <property type="entry name" value="Prot_kinase_dom"/>
</dbReference>
<dbReference type="PANTHER" id="PTHR43671:SF103">
    <property type="entry name" value="KINASE, PUTATIVE-RELATED"/>
    <property type="match status" value="1"/>
</dbReference>
<evidence type="ECO:0000256" key="8">
    <source>
        <dbReference type="SAM" id="MobiDB-lite"/>
    </source>
</evidence>
<sequence>MERAAERLARQRARGLWRPRFACCLAAEPSGEPARPERSRSRRGPARLAAEAPADLYSDVSDWGPEVAPPDGTGPPAADGRGPGAAAEDSRADAAATETAPAQDASGSESESEGEGEGDSEADDGDWGDDGPAGGVSREEAEDAARALNFCIDRRLTPGSEGRVFEATGPAPARERVVLKIGASASTLAEAMLLRTLDHANVVKLKAVLFHGELVCVVLARYREDLHTHLWRINRPLALPTALAVTRAVLRGLAYLHSRRIAHRDVKTENVFLNGPDDVCLGDFGAAHGPITEPRYYGLAGTLETNSPELLARARYDCRTDVWSAGVVAYETLAYPRALFNAPAGPRGEDAAEAAAAGPPAGLGDGDCARQLLRVIRRLAVRAEEFPPSPTDRLTRNFQRHASTRREPRSPYPCLAALRLPRDADRLLHQMLTFDFRARPTAAELLEHPVFGAASG</sequence>
<evidence type="ECO:0000256" key="1">
    <source>
        <dbReference type="ARBA" id="ARBA00012513"/>
    </source>
</evidence>
<dbReference type="Proteomes" id="UP000232851">
    <property type="component" value="Segment"/>
</dbReference>
<keyword evidence="3" id="KW-0547">Nucleotide-binding</keyword>
<evidence type="ECO:0000313" key="11">
    <source>
        <dbReference type="Proteomes" id="UP000232851"/>
    </source>
</evidence>
<dbReference type="RefSeq" id="YP_009664686.1">
    <property type="nucleotide sequence ID" value="NC_043054.1"/>
</dbReference>
<name>A0A1L5JKJ5_9ALPH</name>
<reference evidence="10 11" key="1">
    <citation type="journal article" date="2017" name="Arch. Virol.">
        <title>Genome sequence of bubaline alphaherpesvirus 1 (BuHV1) isolated in Australia in 1972.</title>
        <authorList>
            <person name="Scheffer C.M."/>
            <person name="Varela A.P."/>
            <person name="Cibulski S.P."/>
            <person name="Schmidt C."/>
            <person name="Campos F.S."/>
            <person name="Paim W.P."/>
            <person name="Dos Santos R.N."/>
            <person name="Teixeira T.F."/>
            <person name="Loiko M.R."/>
            <person name="Tochetto C."/>
            <person name="Dos Santos H.F."/>
            <person name="de Lima D.A."/>
            <person name="Cerva C."/>
            <person name="Mayer F.Q."/>
            <person name="Petzhold S.A."/>
            <person name="Franco A.C."/>
            <person name="George T.S."/>
            <person name="Spilki F.R."/>
            <person name="Roehe P.M."/>
        </authorList>
    </citation>
    <scope>NUCLEOTIDE SEQUENCE [LARGE SCALE GENOMIC DNA]</scope>
    <source>
        <strain evidence="11">b6</strain>
    </source>
</reference>
<feature type="region of interest" description="Disordered" evidence="8">
    <location>
        <begin position="26"/>
        <end position="140"/>
    </location>
</feature>
<accession>A0A1L5JKJ5</accession>
<dbReference type="EMBL" id="KU936049">
    <property type="protein sequence ID" value="APO15922.1"/>
    <property type="molecule type" value="Genomic_DNA"/>
</dbReference>
<organism evidence="10 11">
    <name type="scientific">Bubaline alphaherpesvirus 1</name>
    <dbReference type="NCBI Taxonomy" id="202910"/>
    <lineage>
        <taxon>Viruses</taxon>
        <taxon>Duplodnaviria</taxon>
        <taxon>Heunggongvirae</taxon>
        <taxon>Peploviricota</taxon>
        <taxon>Herviviricetes</taxon>
        <taxon>Herpesvirales</taxon>
        <taxon>Orthoherpesviridae</taxon>
        <taxon>Alphaherpesvirinae</taxon>
        <taxon>Varicellovirus</taxon>
        <taxon>Varicellovirus bubalinealpha1</taxon>
    </lineage>
</organism>
<dbReference type="Gene3D" id="1.10.510.10">
    <property type="entry name" value="Transferase(Phosphotransferase) domain 1"/>
    <property type="match status" value="1"/>
</dbReference>
<comment type="catalytic activity">
    <reaction evidence="6">
        <text>L-threonyl-[protein] + ATP = O-phospho-L-threonyl-[protein] + ADP + H(+)</text>
        <dbReference type="Rhea" id="RHEA:46608"/>
        <dbReference type="Rhea" id="RHEA-COMP:11060"/>
        <dbReference type="Rhea" id="RHEA-COMP:11605"/>
        <dbReference type="ChEBI" id="CHEBI:15378"/>
        <dbReference type="ChEBI" id="CHEBI:30013"/>
        <dbReference type="ChEBI" id="CHEBI:30616"/>
        <dbReference type="ChEBI" id="CHEBI:61977"/>
        <dbReference type="ChEBI" id="CHEBI:456216"/>
        <dbReference type="EC" id="2.7.11.1"/>
    </reaction>
</comment>
<feature type="compositionally biased region" description="Acidic residues" evidence="8">
    <location>
        <begin position="110"/>
        <end position="129"/>
    </location>
</feature>
<evidence type="ECO:0000256" key="7">
    <source>
        <dbReference type="ARBA" id="ARBA00048679"/>
    </source>
</evidence>
<dbReference type="PANTHER" id="PTHR43671">
    <property type="entry name" value="SERINE/THREONINE-PROTEIN KINASE NEK"/>
    <property type="match status" value="1"/>
</dbReference>
<evidence type="ECO:0000256" key="5">
    <source>
        <dbReference type="ARBA" id="ARBA00022840"/>
    </source>
</evidence>
<dbReference type="PROSITE" id="PS00108">
    <property type="entry name" value="PROTEIN_KINASE_ST"/>
    <property type="match status" value="1"/>
</dbReference>
<dbReference type="GO" id="GO:0004674">
    <property type="term" value="F:protein serine/threonine kinase activity"/>
    <property type="evidence" value="ECO:0007669"/>
    <property type="project" value="UniProtKB-EC"/>
</dbReference>
<dbReference type="EC" id="2.7.11.1" evidence="1"/>
<evidence type="ECO:0000256" key="4">
    <source>
        <dbReference type="ARBA" id="ARBA00022777"/>
    </source>
</evidence>
<evidence type="ECO:0000256" key="6">
    <source>
        <dbReference type="ARBA" id="ARBA00047899"/>
    </source>
</evidence>
<protein>
    <recommendedName>
        <fullName evidence="1">non-specific serine/threonine protein kinase</fullName>
        <ecNumber evidence="1">2.7.11.1</ecNumber>
    </recommendedName>
</protein>
<comment type="catalytic activity">
    <reaction evidence="7">
        <text>L-seryl-[protein] + ATP = O-phospho-L-seryl-[protein] + ADP + H(+)</text>
        <dbReference type="Rhea" id="RHEA:17989"/>
        <dbReference type="Rhea" id="RHEA-COMP:9863"/>
        <dbReference type="Rhea" id="RHEA-COMP:11604"/>
        <dbReference type="ChEBI" id="CHEBI:15378"/>
        <dbReference type="ChEBI" id="CHEBI:29999"/>
        <dbReference type="ChEBI" id="CHEBI:30616"/>
        <dbReference type="ChEBI" id="CHEBI:83421"/>
        <dbReference type="ChEBI" id="CHEBI:456216"/>
        <dbReference type="EC" id="2.7.11.1"/>
    </reaction>
</comment>
<evidence type="ECO:0000259" key="9">
    <source>
        <dbReference type="PROSITE" id="PS50011"/>
    </source>
</evidence>
<keyword evidence="5" id="KW-0067">ATP-binding</keyword>
<gene>
    <name evidence="10" type="primary">US3</name>
</gene>
<dbReference type="SUPFAM" id="SSF56112">
    <property type="entry name" value="Protein kinase-like (PK-like)"/>
    <property type="match status" value="1"/>
</dbReference>
<dbReference type="SMART" id="SM00220">
    <property type="entry name" value="S_TKc"/>
    <property type="match status" value="1"/>
</dbReference>
<keyword evidence="2" id="KW-0808">Transferase</keyword>
<evidence type="ECO:0000256" key="2">
    <source>
        <dbReference type="ARBA" id="ARBA00022679"/>
    </source>
</evidence>
<dbReference type="InterPro" id="IPR008271">
    <property type="entry name" value="Ser/Thr_kinase_AS"/>
</dbReference>